<organism evidence="5">
    <name type="scientific">Grapevine-associated mitovirus 18</name>
    <dbReference type="NCBI Taxonomy" id="2814310"/>
    <lineage>
        <taxon>Viruses</taxon>
        <taxon>Riboviria</taxon>
        <taxon>Orthornavirae</taxon>
        <taxon>Lenarviricota</taxon>
        <taxon>Howeltoviricetes</taxon>
        <taxon>Cryppavirales</taxon>
        <taxon>Mitoviridae</taxon>
        <taxon>Mitovirus</taxon>
    </lineage>
</organism>
<dbReference type="GO" id="GO:0003968">
    <property type="term" value="F:RNA-directed RNA polymerase activity"/>
    <property type="evidence" value="ECO:0007669"/>
    <property type="project" value="UniProtKB-KW"/>
</dbReference>
<dbReference type="InterPro" id="IPR008686">
    <property type="entry name" value="RNA_pol_mitovir"/>
</dbReference>
<evidence type="ECO:0000256" key="3">
    <source>
        <dbReference type="ARBA" id="ARBA00022695"/>
    </source>
</evidence>
<keyword evidence="4" id="KW-0472">Membrane</keyword>
<name>A0A8F5RBZ3_9VIRU</name>
<evidence type="ECO:0000256" key="1">
    <source>
        <dbReference type="ARBA" id="ARBA00022484"/>
    </source>
</evidence>
<dbReference type="Pfam" id="PF05919">
    <property type="entry name" value="Mitovir_RNA_pol"/>
    <property type="match status" value="1"/>
</dbReference>
<reference evidence="5" key="1">
    <citation type="submission" date="2021-02" db="EMBL/GenBank/DDBJ databases">
        <title>The hidden world within plants: metatranscriptomics unveil the complexity of wood microbiomes in grapevine.</title>
        <authorList>
            <person name="Nerva L."/>
            <person name="Garcia J.F."/>
            <person name="Favaretto F."/>
            <person name="Giudice G."/>
            <person name="Moffa L."/>
            <person name="Dario C."/>
            <person name="Riccardo V."/>
            <person name="Gambino G."/>
            <person name="Chitarra W."/>
        </authorList>
    </citation>
    <scope>NUCLEOTIDE SEQUENCE</scope>
</reference>
<dbReference type="EMBL" id="MW648465">
    <property type="protein sequence ID" value="QXN75371.1"/>
    <property type="molecule type" value="Genomic_RNA"/>
</dbReference>
<proteinExistence type="predicted"/>
<feature type="transmembrane region" description="Helical" evidence="4">
    <location>
        <begin position="132"/>
        <end position="153"/>
    </location>
</feature>
<keyword evidence="2" id="KW-0808">Transferase</keyword>
<keyword evidence="1 5" id="KW-0696">RNA-directed RNA polymerase</keyword>
<sequence length="746" mass="84717">MTKQNYRNKPMVRDAKSLLSAINSGMISRNGGRSMIKITQQWLSSLSIRWNKSLVQQLIEFYRKVAHLQTLSGTAFVVHYLKASSVLLQQSVGKQIISSTRPLKAAVGRTRNGIPRIIPSRSRSMILKGNRLYIRIWLTMLSLYRILAFPGILKTKSITDKGKMLPGEFIVDWGRFIREHFWAAIARRVHSPLAKASYERTKRGKPPLVTSYASSNFLIRTFVIAKSSPTVPKDSGLVSTSRAALGRAALSWLERAPNWKGSSQSGTSLQEAMKQWLSLTNNSPFWDLITKIGQSKYATSAPSLGKLGLKEEAAGKVRVFAMVDAFTQWALKPLHDAIMELLRSLPGDGTFDQTKPVLDLLKDKSVKGLWSFDLSSATDRLPIILQKVVLQPVLGLHLSEAWGDLLIKRPYKLKGADMYYSVGQPMGALSSWAMLALTHHSLVQYAHWIACERTGLRYNWFTKYAVLGDDLIIGDQQTALCYLELMDRAGVEISFAKSLISPNRKVGEFAKRFFVGNKDLSPVPFTEFLEAKFNLDSMLTFISKYKLKLRSITSVLGLGFRSKAQGSLLYKQYTSKRLRNLLLSATIPGKSSLSYSDLRLWWSSSGFYRFEKIPWSAIEGIIIEAILYKVLDKWGTVVKKLNLTTRRYSSIDDPVFLDNRLVHLTEWSEDKGFGRQFKDFDRLLHKIMNSPHDLSFEEILEVWDEVIRLQAVRSVEQRQNEVLIRKGLPRLLTVRNDFDKKLSKYL</sequence>
<dbReference type="PANTHER" id="PTHR34456:SF13">
    <property type="entry name" value="REVERSE TRANSCRIPTASE DOMAIN-CONTAINING PROTEIN"/>
    <property type="match status" value="1"/>
</dbReference>
<protein>
    <submittedName>
        <fullName evidence="5">RNA-dependent RNA polymerase</fullName>
    </submittedName>
</protein>
<dbReference type="PANTHER" id="PTHR34456">
    <property type="entry name" value="MITOVIRUS RNA-DEPENDENT RNA POLYMERASE"/>
    <property type="match status" value="1"/>
</dbReference>
<dbReference type="SUPFAM" id="SSF56672">
    <property type="entry name" value="DNA/RNA polymerases"/>
    <property type="match status" value="1"/>
</dbReference>
<accession>A0A8F5RBZ3</accession>
<keyword evidence="3" id="KW-0548">Nucleotidyltransferase</keyword>
<keyword evidence="4" id="KW-0812">Transmembrane</keyword>
<evidence type="ECO:0000256" key="4">
    <source>
        <dbReference type="SAM" id="Phobius"/>
    </source>
</evidence>
<evidence type="ECO:0000256" key="2">
    <source>
        <dbReference type="ARBA" id="ARBA00022679"/>
    </source>
</evidence>
<keyword evidence="4" id="KW-1133">Transmembrane helix</keyword>
<dbReference type="InterPro" id="IPR043502">
    <property type="entry name" value="DNA/RNA_pol_sf"/>
</dbReference>
<evidence type="ECO:0000313" key="5">
    <source>
        <dbReference type="EMBL" id="QXN75371.1"/>
    </source>
</evidence>